<gene>
    <name evidence="1" type="ORF">CAV_0589</name>
</gene>
<organism evidence="1 2">
    <name type="scientific">Campylobacter avium LMG 24591</name>
    <dbReference type="NCBI Taxonomy" id="522484"/>
    <lineage>
        <taxon>Bacteria</taxon>
        <taxon>Pseudomonadati</taxon>
        <taxon>Campylobacterota</taxon>
        <taxon>Epsilonproteobacteria</taxon>
        <taxon>Campylobacterales</taxon>
        <taxon>Campylobacteraceae</taxon>
        <taxon>Campylobacter</taxon>
    </lineage>
</organism>
<reference evidence="1 2" key="1">
    <citation type="submission" date="2017-07" db="EMBL/GenBank/DDBJ databases">
        <title>Analysis of two Campylobacter avium genomes and identification of a novel hippuricase gene.</title>
        <authorList>
            <person name="Miller W.G."/>
            <person name="Chapman M.H."/>
            <person name="Yee E."/>
            <person name="Revez J."/>
            <person name="Bono J.L."/>
            <person name="Rossi M."/>
        </authorList>
    </citation>
    <scope>NUCLEOTIDE SEQUENCE [LARGE SCALE GENOMIC DNA]</scope>
    <source>
        <strain evidence="1 2">LMG 24591</strain>
    </source>
</reference>
<dbReference type="RefSeq" id="WP_094325025.1">
    <property type="nucleotide sequence ID" value="NZ_CP022347.1"/>
</dbReference>
<sequence>MLIKDFITRIRTRLKDTGSYKRYSDGELMDTINQEQNIIIYEFDMNVGHFTKQISPDDNALSLPKVMLKVVHSKLDNTNLSLRNYKEHLQNPQSSVHLMSFSNMQTVAVVPKDKANGNLELWANLCVFHKELDESLFVNDLFVSLLLYGCLRTILQAENSEVSLQKLAYYESMYKKEMASIKDISSRVKEENIFYSKVNKV</sequence>
<dbReference type="EMBL" id="CP022347">
    <property type="protein sequence ID" value="ASQ30256.1"/>
    <property type="molecule type" value="Genomic_DNA"/>
</dbReference>
<protein>
    <submittedName>
        <fullName evidence="1">Uncharacterized protein</fullName>
    </submittedName>
</protein>
<dbReference type="Proteomes" id="UP000201169">
    <property type="component" value="Chromosome"/>
</dbReference>
<keyword evidence="2" id="KW-1185">Reference proteome</keyword>
<dbReference type="KEGG" id="cavi:CAV_0589"/>
<evidence type="ECO:0000313" key="2">
    <source>
        <dbReference type="Proteomes" id="UP000201169"/>
    </source>
</evidence>
<accession>A0A222MXI5</accession>
<evidence type="ECO:0000313" key="1">
    <source>
        <dbReference type="EMBL" id="ASQ30256.1"/>
    </source>
</evidence>
<name>A0A222MXI5_9BACT</name>
<proteinExistence type="predicted"/>
<dbReference type="AlphaFoldDB" id="A0A222MXI5"/>
<dbReference type="OrthoDB" id="5363432at2"/>